<name>A0A0Q9YJM1_9BACI</name>
<evidence type="ECO:0000313" key="1">
    <source>
        <dbReference type="EMBL" id="KRG16721.1"/>
    </source>
</evidence>
<dbReference type="EMBL" id="LGPB01000034">
    <property type="protein sequence ID" value="KRG16721.1"/>
    <property type="molecule type" value="Genomic_DNA"/>
</dbReference>
<sequence length="77" mass="8575">MMGEKKVNKLGFVIITFFALIGLVGCSNETMKKAKESWEESPTLIREIIVTDDGQTDDFIFRIAILVNLDLANTAPL</sequence>
<evidence type="ECO:0000313" key="2">
    <source>
        <dbReference type="Proteomes" id="UP000053881"/>
    </source>
</evidence>
<reference evidence="1 2" key="1">
    <citation type="submission" date="2015-06" db="EMBL/GenBank/DDBJ databases">
        <title>Genome sequencing project of Bacillus galactosidilyticus PL133.</title>
        <authorList>
            <person name="Gaiero J."/>
            <person name="Nicol R."/>
            <person name="Habash M."/>
        </authorList>
    </citation>
    <scope>NUCLEOTIDE SEQUENCE [LARGE SCALE GENOMIC DNA]</scope>
    <source>
        <strain evidence="1 2">PL133</strain>
    </source>
</reference>
<dbReference type="Proteomes" id="UP000053881">
    <property type="component" value="Unassembled WGS sequence"/>
</dbReference>
<proteinExistence type="predicted"/>
<organism evidence="1 2">
    <name type="scientific">Lederbergia galactosidilytica</name>
    <dbReference type="NCBI Taxonomy" id="217031"/>
    <lineage>
        <taxon>Bacteria</taxon>
        <taxon>Bacillati</taxon>
        <taxon>Bacillota</taxon>
        <taxon>Bacilli</taxon>
        <taxon>Bacillales</taxon>
        <taxon>Bacillaceae</taxon>
        <taxon>Lederbergia</taxon>
    </lineage>
</organism>
<gene>
    <name evidence="1" type="ORF">ACA29_03655</name>
</gene>
<dbReference type="AlphaFoldDB" id="A0A0Q9YJM1"/>
<dbReference type="PROSITE" id="PS51257">
    <property type="entry name" value="PROKAR_LIPOPROTEIN"/>
    <property type="match status" value="1"/>
</dbReference>
<comment type="caution">
    <text evidence="1">The sequence shown here is derived from an EMBL/GenBank/DDBJ whole genome shotgun (WGS) entry which is preliminary data.</text>
</comment>
<protein>
    <submittedName>
        <fullName evidence="1">Uncharacterized protein</fullName>
    </submittedName>
</protein>
<accession>A0A0Q9YJM1</accession>